<name>A0A6A6R908_9PEZI</name>
<dbReference type="GO" id="GO:0004029">
    <property type="term" value="F:aldehyde dehydrogenase (NAD+) activity"/>
    <property type="evidence" value="ECO:0007669"/>
    <property type="project" value="TreeGrafter"/>
</dbReference>
<dbReference type="GO" id="GO:0005737">
    <property type="term" value="C:cytoplasm"/>
    <property type="evidence" value="ECO:0007669"/>
    <property type="project" value="TreeGrafter"/>
</dbReference>
<sequence>MPQSIFIIGPGFVGWNVLELLIPEGYPISALVRREAHAKQIEKSGAITIIGNLEDHDLIKEHTAKSDITINTASCDHVPLAEAIIAGIKQRKAEGKKTIFIHTSGTGALDDGAWGDWKGDKIYYDNKPEEIDALPDTAAHRDVDSLIVKAAKEIGEDAKIVIIIPPEIYGFNPAVKRLTVQLPMIARLALKRGWVGHVGKGLAVESQVHVRDLARAYVILLRHLETTPSKEFLANPYFFCENGSEFSWKEVAEHIGEALYEKGLIKDKTPRTFGKEDYGELWGEATGNVFGLNSRSRAVRLRELGWEAKEKSIWDSFKDDELPEILKGEG</sequence>
<keyword evidence="4" id="KW-1185">Reference proteome</keyword>
<protein>
    <submittedName>
        <fullName evidence="3">NAD(P)-binding protein</fullName>
    </submittedName>
</protein>
<feature type="domain" description="NAD-dependent epimerase/dehydratase" evidence="1">
    <location>
        <begin position="147"/>
        <end position="229"/>
    </location>
</feature>
<dbReference type="SUPFAM" id="SSF51735">
    <property type="entry name" value="NAD(P)-binding Rossmann-fold domains"/>
    <property type="match status" value="1"/>
</dbReference>
<dbReference type="AlphaFoldDB" id="A0A6A6R908"/>
<evidence type="ECO:0000313" key="4">
    <source>
        <dbReference type="Proteomes" id="UP000799750"/>
    </source>
</evidence>
<dbReference type="Pfam" id="PF13460">
    <property type="entry name" value="NAD_binding_10"/>
    <property type="match status" value="1"/>
</dbReference>
<organism evidence="3 4">
    <name type="scientific">Lophium mytilinum</name>
    <dbReference type="NCBI Taxonomy" id="390894"/>
    <lineage>
        <taxon>Eukaryota</taxon>
        <taxon>Fungi</taxon>
        <taxon>Dikarya</taxon>
        <taxon>Ascomycota</taxon>
        <taxon>Pezizomycotina</taxon>
        <taxon>Dothideomycetes</taxon>
        <taxon>Pleosporomycetidae</taxon>
        <taxon>Mytilinidiales</taxon>
        <taxon>Mytilinidiaceae</taxon>
        <taxon>Lophium</taxon>
    </lineage>
</organism>
<dbReference type="EMBL" id="MU004183">
    <property type="protein sequence ID" value="KAF2500213.1"/>
    <property type="molecule type" value="Genomic_DNA"/>
</dbReference>
<gene>
    <name evidence="3" type="ORF">BU16DRAFT_453141</name>
</gene>
<dbReference type="PANTHER" id="PTHR48079:SF6">
    <property type="entry name" value="NAD(P)-BINDING DOMAIN-CONTAINING PROTEIN-RELATED"/>
    <property type="match status" value="1"/>
</dbReference>
<dbReference type="Pfam" id="PF01370">
    <property type="entry name" value="Epimerase"/>
    <property type="match status" value="1"/>
</dbReference>
<feature type="domain" description="NAD(P)-binding" evidence="2">
    <location>
        <begin position="11"/>
        <end position="132"/>
    </location>
</feature>
<evidence type="ECO:0000259" key="2">
    <source>
        <dbReference type="Pfam" id="PF13460"/>
    </source>
</evidence>
<evidence type="ECO:0000313" key="3">
    <source>
        <dbReference type="EMBL" id="KAF2500213.1"/>
    </source>
</evidence>
<evidence type="ECO:0000259" key="1">
    <source>
        <dbReference type="Pfam" id="PF01370"/>
    </source>
</evidence>
<dbReference type="OrthoDB" id="2130169at2759"/>
<proteinExistence type="predicted"/>
<dbReference type="InterPro" id="IPR036291">
    <property type="entry name" value="NAD(P)-bd_dom_sf"/>
</dbReference>
<dbReference type="PANTHER" id="PTHR48079">
    <property type="entry name" value="PROTEIN YEEZ"/>
    <property type="match status" value="1"/>
</dbReference>
<reference evidence="3" key="1">
    <citation type="journal article" date="2020" name="Stud. Mycol.">
        <title>101 Dothideomycetes genomes: a test case for predicting lifestyles and emergence of pathogens.</title>
        <authorList>
            <person name="Haridas S."/>
            <person name="Albert R."/>
            <person name="Binder M."/>
            <person name="Bloem J."/>
            <person name="Labutti K."/>
            <person name="Salamov A."/>
            <person name="Andreopoulos B."/>
            <person name="Baker S."/>
            <person name="Barry K."/>
            <person name="Bills G."/>
            <person name="Bluhm B."/>
            <person name="Cannon C."/>
            <person name="Castanera R."/>
            <person name="Culley D."/>
            <person name="Daum C."/>
            <person name="Ezra D."/>
            <person name="Gonzalez J."/>
            <person name="Henrissat B."/>
            <person name="Kuo A."/>
            <person name="Liang C."/>
            <person name="Lipzen A."/>
            <person name="Lutzoni F."/>
            <person name="Magnuson J."/>
            <person name="Mondo S."/>
            <person name="Nolan M."/>
            <person name="Ohm R."/>
            <person name="Pangilinan J."/>
            <person name="Park H.-J."/>
            <person name="Ramirez L."/>
            <person name="Alfaro M."/>
            <person name="Sun H."/>
            <person name="Tritt A."/>
            <person name="Yoshinaga Y."/>
            <person name="Zwiers L.-H."/>
            <person name="Turgeon B."/>
            <person name="Goodwin S."/>
            <person name="Spatafora J."/>
            <person name="Crous P."/>
            <person name="Grigoriev I."/>
        </authorList>
    </citation>
    <scope>NUCLEOTIDE SEQUENCE</scope>
    <source>
        <strain evidence="3">CBS 269.34</strain>
    </source>
</reference>
<dbReference type="InterPro" id="IPR016040">
    <property type="entry name" value="NAD(P)-bd_dom"/>
</dbReference>
<dbReference type="Gene3D" id="3.40.50.720">
    <property type="entry name" value="NAD(P)-binding Rossmann-like Domain"/>
    <property type="match status" value="1"/>
</dbReference>
<accession>A0A6A6R908</accession>
<dbReference type="InterPro" id="IPR001509">
    <property type="entry name" value="Epimerase_deHydtase"/>
</dbReference>
<dbReference type="InterPro" id="IPR051783">
    <property type="entry name" value="NAD(P)-dependent_oxidoreduct"/>
</dbReference>
<dbReference type="Proteomes" id="UP000799750">
    <property type="component" value="Unassembled WGS sequence"/>
</dbReference>